<gene>
    <name evidence="2" type="ORF">GWI72_10710</name>
</gene>
<feature type="domain" description="Amidohydrolase-related" evidence="1">
    <location>
        <begin position="60"/>
        <end position="341"/>
    </location>
</feature>
<dbReference type="Proteomes" id="UP000586722">
    <property type="component" value="Unassembled WGS sequence"/>
</dbReference>
<dbReference type="InterPro" id="IPR006680">
    <property type="entry name" value="Amidohydro-rel"/>
</dbReference>
<dbReference type="GO" id="GO:0019213">
    <property type="term" value="F:deacetylase activity"/>
    <property type="evidence" value="ECO:0007669"/>
    <property type="project" value="InterPro"/>
</dbReference>
<dbReference type="PANTHER" id="PTHR42717">
    <property type="entry name" value="DIHYDROOROTASE-RELATED"/>
    <property type="match status" value="1"/>
</dbReference>
<dbReference type="InterPro" id="IPR020043">
    <property type="entry name" value="Deacetylase_Atu3266-like"/>
</dbReference>
<evidence type="ECO:0000259" key="1">
    <source>
        <dbReference type="Pfam" id="PF01979"/>
    </source>
</evidence>
<dbReference type="AlphaFoldDB" id="A0A7X5J8P9"/>
<protein>
    <submittedName>
        <fullName evidence="2">Amidohydrolase family protein</fullName>
    </submittedName>
</protein>
<dbReference type="Pfam" id="PF01979">
    <property type="entry name" value="Amidohydro_1"/>
    <property type="match status" value="1"/>
</dbReference>
<evidence type="ECO:0000313" key="3">
    <source>
        <dbReference type="Proteomes" id="UP000586722"/>
    </source>
</evidence>
<dbReference type="SUPFAM" id="SSF51556">
    <property type="entry name" value="Metallo-dependent hydrolases"/>
    <property type="match status" value="1"/>
</dbReference>
<accession>A0A7X5J8P9</accession>
<dbReference type="InterPro" id="IPR032466">
    <property type="entry name" value="Metal_Hydrolase"/>
</dbReference>
<evidence type="ECO:0000313" key="2">
    <source>
        <dbReference type="EMBL" id="NBN78737.1"/>
    </source>
</evidence>
<name>A0A7X5J8P9_9HYPH</name>
<proteinExistence type="predicted"/>
<dbReference type="Gene3D" id="3.20.20.140">
    <property type="entry name" value="Metal-dependent hydrolases"/>
    <property type="match status" value="1"/>
</dbReference>
<reference evidence="3" key="1">
    <citation type="submission" date="2020-01" db="EMBL/GenBank/DDBJ databases">
        <authorList>
            <person name="Fang Y."/>
            <person name="Sun R."/>
            <person name="Nie L."/>
            <person name="He J."/>
            <person name="Hao L."/>
            <person name="Wang L."/>
            <person name="Su S."/>
            <person name="Lv E."/>
            <person name="Zhang Z."/>
            <person name="Xie R."/>
            <person name="Liu H."/>
        </authorList>
    </citation>
    <scope>NUCLEOTIDE SEQUENCE [LARGE SCALE GENOMIC DNA]</scope>
    <source>
        <strain evidence="3">XCT-53</strain>
    </source>
</reference>
<keyword evidence="3" id="KW-1185">Reference proteome</keyword>
<sequence>MPLTLASPRTSDTMTARTLTNFRAIGFARNPGAALHIDADGRIVAAPVAGAETIDLAGAYLSPGWADLHVHVWYGGTDISVRADYCGVAHGVTAMADAGSSGEAAFHGLREYVIEKQPETVRAFLNIGSIGVVACNRVPELIDLRFIDVDRTLAVVEANRDVICGIKVRASGVITGAWGIGPAKIAKRVAEICELPLMVHVGEPLPMIDEVFAILSEGDIVTHCFNGKRTGSITDTPALMQMAKDLARSGVRMDVGHGAASYNFAVAQRAIGEGLIPFSISTDLHQNNIDGPVHDLATTVSKLMMAGLTLDQCITGITTNPRSVMGLGEPGVGDRADFTVFTIEDADEPVSDSQGNHSRLSQVFQPKYAVLGSTVYQARRRKT</sequence>
<organism evidence="2 3">
    <name type="scientific">Pannonibacter tanglangensis</name>
    <dbReference type="NCBI Taxonomy" id="2750084"/>
    <lineage>
        <taxon>Bacteria</taxon>
        <taxon>Pseudomonadati</taxon>
        <taxon>Pseudomonadota</taxon>
        <taxon>Alphaproteobacteria</taxon>
        <taxon>Hyphomicrobiales</taxon>
        <taxon>Stappiaceae</taxon>
        <taxon>Pannonibacter</taxon>
    </lineage>
</organism>
<dbReference type="GO" id="GO:0016810">
    <property type="term" value="F:hydrolase activity, acting on carbon-nitrogen (but not peptide) bonds"/>
    <property type="evidence" value="ECO:0007669"/>
    <property type="project" value="InterPro"/>
</dbReference>
<dbReference type="Gene3D" id="2.30.40.10">
    <property type="entry name" value="Urease, subunit C, domain 1"/>
    <property type="match status" value="1"/>
</dbReference>
<dbReference type="EMBL" id="JAABLQ010000001">
    <property type="protein sequence ID" value="NBN78737.1"/>
    <property type="molecule type" value="Genomic_DNA"/>
</dbReference>
<dbReference type="InterPro" id="IPR011059">
    <property type="entry name" value="Metal-dep_hydrolase_composite"/>
</dbReference>
<comment type="caution">
    <text evidence="2">The sequence shown here is derived from an EMBL/GenBank/DDBJ whole genome shotgun (WGS) entry which is preliminary data.</text>
</comment>
<dbReference type="PANTHER" id="PTHR42717:SF1">
    <property type="entry name" value="IMIDAZOLONEPROPIONASE AND RELATED AMIDOHYDROLASES"/>
    <property type="match status" value="1"/>
</dbReference>